<sequence>MIVTFALLGNVKISSTGCNCPRLPLMKKLLYLGLFSTAVGLLAARTTDVLTDTGVTMENIRNDALANLTAEQWFSFNSTSAMRKMAKRIPEGSRATAVRALGSMVRTYVESNDFKTHYLDWLKGQYRVDERYSDEAISQQEKNLNAVDGVVAEQLNMMEQAYAQMDPAMLQMAIRMQLQGRESDLASMDAEQRARESKEIAEVKKMLTTTEGKPAEFKKQFMAYNARKMKQEVARNVGEEKQNLAENKQRNGDYRKQKAEFDAHADYRPLLRQRLKDFIALCSDVNFDAKVTTQGYRREFVDAAYTSKPAEWKFLYRLGKEPVMEARSFARNWLADLEKGNKQ</sequence>
<proteinExistence type="predicted"/>
<protein>
    <submittedName>
        <fullName evidence="1">Uncharacterized protein</fullName>
    </submittedName>
</protein>
<evidence type="ECO:0000313" key="1">
    <source>
        <dbReference type="EMBL" id="CCH53947.1"/>
    </source>
</evidence>
<reference evidence="1 2" key="1">
    <citation type="journal article" date="2012" name="J. Bacteriol.">
        <title>Genome Sequence of the Filamentous Bacterium Fibrisoma limi BUZ 3T.</title>
        <authorList>
            <person name="Filippini M."/>
            <person name="Qi W."/>
            <person name="Jaenicke S."/>
            <person name="Goesmann A."/>
            <person name="Smits T.H."/>
            <person name="Bagheri H.C."/>
        </authorList>
    </citation>
    <scope>NUCLEOTIDE SEQUENCE [LARGE SCALE GENOMIC DNA]</scope>
    <source>
        <strain evidence="2">BUZ 3T</strain>
    </source>
</reference>
<dbReference type="AlphaFoldDB" id="I2GJ72"/>
<name>I2GJ72_9BACT</name>
<dbReference type="Proteomes" id="UP000009309">
    <property type="component" value="Unassembled WGS sequence"/>
</dbReference>
<evidence type="ECO:0000313" key="2">
    <source>
        <dbReference type="Proteomes" id="UP000009309"/>
    </source>
</evidence>
<dbReference type="eggNOG" id="ENOG5030JP9">
    <property type="taxonomic scope" value="Bacteria"/>
</dbReference>
<dbReference type="EMBL" id="CAIT01000006">
    <property type="protein sequence ID" value="CCH53947.1"/>
    <property type="molecule type" value="Genomic_DNA"/>
</dbReference>
<gene>
    <name evidence="1" type="ORF">BN8_03082</name>
</gene>
<keyword evidence="2" id="KW-1185">Reference proteome</keyword>
<dbReference type="STRING" id="1185876.BN8_03082"/>
<organism evidence="1 2">
    <name type="scientific">Fibrisoma limi BUZ 3</name>
    <dbReference type="NCBI Taxonomy" id="1185876"/>
    <lineage>
        <taxon>Bacteria</taxon>
        <taxon>Pseudomonadati</taxon>
        <taxon>Bacteroidota</taxon>
        <taxon>Cytophagia</taxon>
        <taxon>Cytophagales</taxon>
        <taxon>Spirosomataceae</taxon>
        <taxon>Fibrisoma</taxon>
    </lineage>
</organism>
<accession>I2GJ72</accession>
<comment type="caution">
    <text evidence="1">The sequence shown here is derived from an EMBL/GenBank/DDBJ whole genome shotgun (WGS) entry which is preliminary data.</text>
</comment>